<dbReference type="EMBL" id="MFEY01000005">
    <property type="protein sequence ID" value="OGE90592.1"/>
    <property type="molecule type" value="Genomic_DNA"/>
</dbReference>
<organism evidence="1 2">
    <name type="scientific">Candidatus Doudnabacteria bacterium RIFCSPHIGHO2_12_FULL_48_16</name>
    <dbReference type="NCBI Taxonomy" id="1817838"/>
    <lineage>
        <taxon>Bacteria</taxon>
        <taxon>Candidatus Doudnaibacteriota</taxon>
    </lineage>
</organism>
<evidence type="ECO:0008006" key="3">
    <source>
        <dbReference type="Google" id="ProtNLM"/>
    </source>
</evidence>
<sequence length="261" mass="29380">MHPALEHINARRNKKVPLKDGRRIVLLVFGGVMSGMRGSGALIGLQQLGLTHAFDEIYSMSAGFPNACYFLADDPDKGPSIYYEELAGRKFINASHPWNLMDIDYLIDVFKNKKPLPVDKVLASKTKLFVIVKNLGENKIEYLEVHKVGSQNFFNLMKAAISAPFLHPGSTKLGHSQYKDPLMWSVADYQWQLDQILKTKATDILVIYNNNSQYLAPALFSDRVYEIMPPAGESNGLLETRPEVLKQERDEMIALVKQLLG</sequence>
<dbReference type="Proteomes" id="UP000177682">
    <property type="component" value="Unassembled WGS sequence"/>
</dbReference>
<gene>
    <name evidence="1" type="ORF">A3E29_02235</name>
</gene>
<proteinExistence type="predicted"/>
<protein>
    <recommendedName>
        <fullName evidence="3">PNPLA domain-containing protein</fullName>
    </recommendedName>
</protein>
<dbReference type="InterPro" id="IPR016035">
    <property type="entry name" value="Acyl_Trfase/lysoPLipase"/>
</dbReference>
<dbReference type="SUPFAM" id="SSF52151">
    <property type="entry name" value="FabD/lysophospholipase-like"/>
    <property type="match status" value="1"/>
</dbReference>
<comment type="caution">
    <text evidence="1">The sequence shown here is derived from an EMBL/GenBank/DDBJ whole genome shotgun (WGS) entry which is preliminary data.</text>
</comment>
<accession>A0A1F5PLQ5</accession>
<name>A0A1F5PLQ5_9BACT</name>
<evidence type="ECO:0000313" key="1">
    <source>
        <dbReference type="EMBL" id="OGE90592.1"/>
    </source>
</evidence>
<reference evidence="1 2" key="1">
    <citation type="journal article" date="2016" name="Nat. Commun.">
        <title>Thousands of microbial genomes shed light on interconnected biogeochemical processes in an aquifer system.</title>
        <authorList>
            <person name="Anantharaman K."/>
            <person name="Brown C.T."/>
            <person name="Hug L.A."/>
            <person name="Sharon I."/>
            <person name="Castelle C.J."/>
            <person name="Probst A.J."/>
            <person name="Thomas B.C."/>
            <person name="Singh A."/>
            <person name="Wilkins M.J."/>
            <person name="Karaoz U."/>
            <person name="Brodie E.L."/>
            <person name="Williams K.H."/>
            <person name="Hubbard S.S."/>
            <person name="Banfield J.F."/>
        </authorList>
    </citation>
    <scope>NUCLEOTIDE SEQUENCE [LARGE SCALE GENOMIC DNA]</scope>
</reference>
<dbReference type="AlphaFoldDB" id="A0A1F5PLQ5"/>
<evidence type="ECO:0000313" key="2">
    <source>
        <dbReference type="Proteomes" id="UP000177682"/>
    </source>
</evidence>